<dbReference type="KEGG" id="nhu:H0264_08290"/>
<organism evidence="1 2">
    <name type="scientific">Nocardia huaxiensis</name>
    <dbReference type="NCBI Taxonomy" id="2755382"/>
    <lineage>
        <taxon>Bacteria</taxon>
        <taxon>Bacillati</taxon>
        <taxon>Actinomycetota</taxon>
        <taxon>Actinomycetes</taxon>
        <taxon>Mycobacteriales</taxon>
        <taxon>Nocardiaceae</taxon>
        <taxon>Nocardia</taxon>
    </lineage>
</organism>
<accession>A0A7D6VD97</accession>
<evidence type="ECO:0000313" key="2">
    <source>
        <dbReference type="Proteomes" id="UP000515512"/>
    </source>
</evidence>
<reference evidence="1 2" key="1">
    <citation type="submission" date="2020-07" db="EMBL/GenBank/DDBJ databases">
        <authorList>
            <person name="Zhuang K."/>
            <person name="Ran Y."/>
        </authorList>
    </citation>
    <scope>NUCLEOTIDE SEQUENCE [LARGE SCALE GENOMIC DNA]</scope>
    <source>
        <strain evidence="1 2">WCH-YHL-001</strain>
    </source>
</reference>
<protein>
    <submittedName>
        <fullName evidence="1">Uncharacterized protein</fullName>
    </submittedName>
</protein>
<proteinExistence type="predicted"/>
<dbReference type="AlphaFoldDB" id="A0A7D6VD97"/>
<keyword evidence="2" id="KW-1185">Reference proteome</keyword>
<evidence type="ECO:0000313" key="1">
    <source>
        <dbReference type="EMBL" id="QLY32253.1"/>
    </source>
</evidence>
<gene>
    <name evidence="1" type="ORF">H0264_08290</name>
</gene>
<name>A0A7D6VD97_9NOCA</name>
<dbReference type="EMBL" id="CP059399">
    <property type="protein sequence ID" value="QLY32253.1"/>
    <property type="molecule type" value="Genomic_DNA"/>
</dbReference>
<sequence>MQAFPDLLPATQNDSGYQGLRCAAVDVKGTPADLTAPATGDNRLSCTGNRDPLNLLVVACNADRTPRDPFSMFPNTTVAGDDLWERSGRKGRIVWGERPGPAGTTFGSIAVVFTGAEREFCQFVVEGAASGQELMDRWWRDAPI</sequence>
<dbReference type="RefSeq" id="WP_181583425.1">
    <property type="nucleotide sequence ID" value="NZ_CP059399.1"/>
</dbReference>
<dbReference type="Proteomes" id="UP000515512">
    <property type="component" value="Chromosome"/>
</dbReference>